<dbReference type="AlphaFoldDB" id="A0A4Y2E3A7"/>
<name>A0A4Y2E3A7_ARAVE</name>
<dbReference type="Proteomes" id="UP000499080">
    <property type="component" value="Unassembled WGS sequence"/>
</dbReference>
<dbReference type="EMBL" id="BGPR01000487">
    <property type="protein sequence ID" value="GBM22816.1"/>
    <property type="molecule type" value="Genomic_DNA"/>
</dbReference>
<comment type="caution">
    <text evidence="2">The sequence shown here is derived from an EMBL/GenBank/DDBJ whole genome shotgun (WGS) entry which is preliminary data.</text>
</comment>
<feature type="region of interest" description="Disordered" evidence="1">
    <location>
        <begin position="96"/>
        <end position="126"/>
    </location>
</feature>
<evidence type="ECO:0008006" key="4">
    <source>
        <dbReference type="Google" id="ProtNLM"/>
    </source>
</evidence>
<evidence type="ECO:0000256" key="1">
    <source>
        <dbReference type="SAM" id="MobiDB-lite"/>
    </source>
</evidence>
<gene>
    <name evidence="2" type="ORF">AVEN_226486_1</name>
</gene>
<accession>A0A4Y2E3A7</accession>
<organism evidence="2 3">
    <name type="scientific">Araneus ventricosus</name>
    <name type="common">Orbweaver spider</name>
    <name type="synonym">Epeira ventricosa</name>
    <dbReference type="NCBI Taxonomy" id="182803"/>
    <lineage>
        <taxon>Eukaryota</taxon>
        <taxon>Metazoa</taxon>
        <taxon>Ecdysozoa</taxon>
        <taxon>Arthropoda</taxon>
        <taxon>Chelicerata</taxon>
        <taxon>Arachnida</taxon>
        <taxon>Araneae</taxon>
        <taxon>Araneomorphae</taxon>
        <taxon>Entelegynae</taxon>
        <taxon>Araneoidea</taxon>
        <taxon>Araneidae</taxon>
        <taxon>Araneus</taxon>
    </lineage>
</organism>
<keyword evidence="3" id="KW-1185">Reference proteome</keyword>
<proteinExistence type="predicted"/>
<feature type="compositionally biased region" description="Basic and acidic residues" evidence="1">
    <location>
        <begin position="110"/>
        <end position="126"/>
    </location>
</feature>
<sequence>MLHRKGAGRPSVSDEIAERVKESFTPQLLIPTLDGVLIDSLDSLTEQSLLSWNQRRVRHVARYQWRIQMLSPRVSNCQSASIKRWHEQFKGAGNMLHRKSVGRPSVSDEIAERVKESHSSIAHTDA</sequence>
<evidence type="ECO:0000313" key="2">
    <source>
        <dbReference type="EMBL" id="GBM22816.1"/>
    </source>
</evidence>
<protein>
    <recommendedName>
        <fullName evidence="4">DUF4817 domain-containing protein</fullName>
    </recommendedName>
</protein>
<reference evidence="2 3" key="1">
    <citation type="journal article" date="2019" name="Sci. Rep.">
        <title>Orb-weaving spider Araneus ventricosus genome elucidates the spidroin gene catalogue.</title>
        <authorList>
            <person name="Kono N."/>
            <person name="Nakamura H."/>
            <person name="Ohtoshi R."/>
            <person name="Moran D.A.P."/>
            <person name="Shinohara A."/>
            <person name="Yoshida Y."/>
            <person name="Fujiwara M."/>
            <person name="Mori M."/>
            <person name="Tomita M."/>
            <person name="Arakawa K."/>
        </authorList>
    </citation>
    <scope>NUCLEOTIDE SEQUENCE [LARGE SCALE GENOMIC DNA]</scope>
</reference>
<evidence type="ECO:0000313" key="3">
    <source>
        <dbReference type="Proteomes" id="UP000499080"/>
    </source>
</evidence>